<name>A0A4C1U9F8_EUMVA</name>
<reference evidence="1 2" key="1">
    <citation type="journal article" date="2019" name="Commun. Biol.">
        <title>The bagworm genome reveals a unique fibroin gene that provides high tensile strength.</title>
        <authorList>
            <person name="Kono N."/>
            <person name="Nakamura H."/>
            <person name="Ohtoshi R."/>
            <person name="Tomita M."/>
            <person name="Numata K."/>
            <person name="Arakawa K."/>
        </authorList>
    </citation>
    <scope>NUCLEOTIDE SEQUENCE [LARGE SCALE GENOMIC DNA]</scope>
</reference>
<dbReference type="EMBL" id="BGZK01000147">
    <property type="protein sequence ID" value="GBP23073.1"/>
    <property type="molecule type" value="Genomic_DNA"/>
</dbReference>
<evidence type="ECO:0000313" key="1">
    <source>
        <dbReference type="EMBL" id="GBP23073.1"/>
    </source>
</evidence>
<comment type="caution">
    <text evidence="1">The sequence shown here is derived from an EMBL/GenBank/DDBJ whole genome shotgun (WGS) entry which is preliminary data.</text>
</comment>
<sequence length="88" mass="10294">MLQEQVKIEQEKGNKAIIKYDKLVVLKHNKTDADHTDNRKSLMSYGILLWGYAADIHRIFVLQKRAVRTIYKLGSRVSHKRSLRKSKS</sequence>
<accession>A0A4C1U9F8</accession>
<keyword evidence="2" id="KW-1185">Reference proteome</keyword>
<dbReference type="AlphaFoldDB" id="A0A4C1U9F8"/>
<gene>
    <name evidence="1" type="ORF">EVAR_13092_1</name>
</gene>
<organism evidence="1 2">
    <name type="scientific">Eumeta variegata</name>
    <name type="common">Bagworm moth</name>
    <name type="synonym">Eumeta japonica</name>
    <dbReference type="NCBI Taxonomy" id="151549"/>
    <lineage>
        <taxon>Eukaryota</taxon>
        <taxon>Metazoa</taxon>
        <taxon>Ecdysozoa</taxon>
        <taxon>Arthropoda</taxon>
        <taxon>Hexapoda</taxon>
        <taxon>Insecta</taxon>
        <taxon>Pterygota</taxon>
        <taxon>Neoptera</taxon>
        <taxon>Endopterygota</taxon>
        <taxon>Lepidoptera</taxon>
        <taxon>Glossata</taxon>
        <taxon>Ditrysia</taxon>
        <taxon>Tineoidea</taxon>
        <taxon>Psychidae</taxon>
        <taxon>Oiketicinae</taxon>
        <taxon>Eumeta</taxon>
    </lineage>
</organism>
<evidence type="ECO:0000313" key="2">
    <source>
        <dbReference type="Proteomes" id="UP000299102"/>
    </source>
</evidence>
<proteinExistence type="predicted"/>
<protein>
    <submittedName>
        <fullName evidence="1">Uncharacterized protein</fullName>
    </submittedName>
</protein>
<dbReference type="Proteomes" id="UP000299102">
    <property type="component" value="Unassembled WGS sequence"/>
</dbReference>
<dbReference type="OrthoDB" id="414730at2759"/>